<dbReference type="SUPFAM" id="SSF88946">
    <property type="entry name" value="Sigma2 domain of RNA polymerase sigma factors"/>
    <property type="match status" value="1"/>
</dbReference>
<evidence type="ECO:0000313" key="7">
    <source>
        <dbReference type="EMBL" id="XBH01030.1"/>
    </source>
</evidence>
<proteinExistence type="inferred from homology"/>
<evidence type="ECO:0000259" key="5">
    <source>
        <dbReference type="Pfam" id="PF04542"/>
    </source>
</evidence>
<evidence type="ECO:0000256" key="4">
    <source>
        <dbReference type="ARBA" id="ARBA00023163"/>
    </source>
</evidence>
<dbReference type="Pfam" id="PF08281">
    <property type="entry name" value="Sigma70_r4_2"/>
    <property type="match status" value="1"/>
</dbReference>
<dbReference type="NCBIfam" id="TIGR02937">
    <property type="entry name" value="sigma70-ECF"/>
    <property type="match status" value="1"/>
</dbReference>
<dbReference type="InterPro" id="IPR007627">
    <property type="entry name" value="RNA_pol_sigma70_r2"/>
</dbReference>
<sequence length="179" mass="19946">MPGQPSSAENGPWVRAAVARFEAPLTLYATRLMGGADAARDVVQETFLRLCVQDRAEIEARLAEWLFTVCRNRALDVLRKESRMTRLSDEQVHHCVSADPSPPDVAEHRESAARVLDLVETLPPNQREVIRLKFQNGFSYQEISRISGHSVSNVGYLLHVGLKSLRNQLLDGQPAEATS</sequence>
<name>A0AAU7C7A8_9BACT</name>
<comment type="similarity">
    <text evidence="1">Belongs to the sigma-70 factor family. ECF subfamily.</text>
</comment>
<dbReference type="InterPro" id="IPR014284">
    <property type="entry name" value="RNA_pol_sigma-70_dom"/>
</dbReference>
<dbReference type="PANTHER" id="PTHR43133:SF51">
    <property type="entry name" value="RNA POLYMERASE SIGMA FACTOR"/>
    <property type="match status" value="1"/>
</dbReference>
<feature type="domain" description="RNA polymerase sigma-70 region 2" evidence="5">
    <location>
        <begin position="23"/>
        <end position="83"/>
    </location>
</feature>
<dbReference type="GO" id="GO:0016987">
    <property type="term" value="F:sigma factor activity"/>
    <property type="evidence" value="ECO:0007669"/>
    <property type="project" value="UniProtKB-KW"/>
</dbReference>
<dbReference type="GO" id="GO:0003677">
    <property type="term" value="F:DNA binding"/>
    <property type="evidence" value="ECO:0007669"/>
    <property type="project" value="InterPro"/>
</dbReference>
<dbReference type="CDD" id="cd06171">
    <property type="entry name" value="Sigma70_r4"/>
    <property type="match status" value="1"/>
</dbReference>
<reference evidence="7" key="1">
    <citation type="submission" date="2024-05" db="EMBL/GenBank/DDBJ databases">
        <title>Planctomycetes of the genus Singulisphaera possess chitinolytic capabilities.</title>
        <authorList>
            <person name="Ivanova A."/>
        </authorList>
    </citation>
    <scope>NUCLEOTIDE SEQUENCE</scope>
    <source>
        <strain evidence="7">Ch08T</strain>
    </source>
</reference>
<dbReference type="InterPro" id="IPR036388">
    <property type="entry name" value="WH-like_DNA-bd_sf"/>
</dbReference>
<evidence type="ECO:0000256" key="1">
    <source>
        <dbReference type="ARBA" id="ARBA00010641"/>
    </source>
</evidence>
<accession>A0AAU7C7A8</accession>
<dbReference type="InterPro" id="IPR013249">
    <property type="entry name" value="RNA_pol_sigma70_r4_t2"/>
</dbReference>
<keyword evidence="2" id="KW-0805">Transcription regulation</keyword>
<dbReference type="Pfam" id="PF04542">
    <property type="entry name" value="Sigma70_r2"/>
    <property type="match status" value="1"/>
</dbReference>
<evidence type="ECO:0000256" key="3">
    <source>
        <dbReference type="ARBA" id="ARBA00023082"/>
    </source>
</evidence>
<dbReference type="GO" id="GO:0006352">
    <property type="term" value="P:DNA-templated transcription initiation"/>
    <property type="evidence" value="ECO:0007669"/>
    <property type="project" value="InterPro"/>
</dbReference>
<dbReference type="SUPFAM" id="SSF88659">
    <property type="entry name" value="Sigma3 and sigma4 domains of RNA polymerase sigma factors"/>
    <property type="match status" value="1"/>
</dbReference>
<feature type="domain" description="RNA polymerase sigma factor 70 region 4 type 2" evidence="6">
    <location>
        <begin position="114"/>
        <end position="165"/>
    </location>
</feature>
<dbReference type="InterPro" id="IPR013324">
    <property type="entry name" value="RNA_pol_sigma_r3/r4-like"/>
</dbReference>
<keyword evidence="4" id="KW-0804">Transcription</keyword>
<protein>
    <submittedName>
        <fullName evidence="7">Sigma-70 family RNA polymerase sigma factor</fullName>
    </submittedName>
</protein>
<dbReference type="EMBL" id="CP155447">
    <property type="protein sequence ID" value="XBH01030.1"/>
    <property type="molecule type" value="Genomic_DNA"/>
</dbReference>
<dbReference type="AlphaFoldDB" id="A0AAU7C7A8"/>
<dbReference type="RefSeq" id="WP_406693714.1">
    <property type="nucleotide sequence ID" value="NZ_CP155447.1"/>
</dbReference>
<dbReference type="InterPro" id="IPR013325">
    <property type="entry name" value="RNA_pol_sigma_r2"/>
</dbReference>
<dbReference type="Gene3D" id="1.10.10.10">
    <property type="entry name" value="Winged helix-like DNA-binding domain superfamily/Winged helix DNA-binding domain"/>
    <property type="match status" value="1"/>
</dbReference>
<keyword evidence="3" id="KW-0731">Sigma factor</keyword>
<dbReference type="InterPro" id="IPR039425">
    <property type="entry name" value="RNA_pol_sigma-70-like"/>
</dbReference>
<evidence type="ECO:0000256" key="2">
    <source>
        <dbReference type="ARBA" id="ARBA00023015"/>
    </source>
</evidence>
<gene>
    <name evidence="7" type="ORF">V5E97_22025</name>
</gene>
<evidence type="ECO:0000259" key="6">
    <source>
        <dbReference type="Pfam" id="PF08281"/>
    </source>
</evidence>
<dbReference type="Gene3D" id="1.10.1740.10">
    <property type="match status" value="1"/>
</dbReference>
<dbReference type="PANTHER" id="PTHR43133">
    <property type="entry name" value="RNA POLYMERASE ECF-TYPE SIGMA FACTO"/>
    <property type="match status" value="1"/>
</dbReference>
<organism evidence="7">
    <name type="scientific">Singulisphaera sp. Ch08</name>
    <dbReference type="NCBI Taxonomy" id="3120278"/>
    <lineage>
        <taxon>Bacteria</taxon>
        <taxon>Pseudomonadati</taxon>
        <taxon>Planctomycetota</taxon>
        <taxon>Planctomycetia</taxon>
        <taxon>Isosphaerales</taxon>
        <taxon>Isosphaeraceae</taxon>
        <taxon>Singulisphaera</taxon>
    </lineage>
</organism>